<dbReference type="PANTHER" id="PTHR33121:SF73">
    <property type="entry name" value="CYCLIC DI-GMP PHOSPHODIESTERASE PDEN-RELATED"/>
    <property type="match status" value="1"/>
</dbReference>
<dbReference type="PROSITE" id="PS50883">
    <property type="entry name" value="EAL"/>
    <property type="match status" value="1"/>
</dbReference>
<dbReference type="InterPro" id="IPR001633">
    <property type="entry name" value="EAL_dom"/>
</dbReference>
<dbReference type="AlphaFoldDB" id="A0A4U9UQG3"/>
<dbReference type="EC" id="3.1.4.52" evidence="2"/>
<keyword evidence="2" id="KW-0378">Hydrolase</keyword>
<name>A0A4U9UQG3_SERFO</name>
<accession>A0A4U9UQG3</accession>
<proteinExistence type="predicted"/>
<dbReference type="InterPro" id="IPR035919">
    <property type="entry name" value="EAL_sf"/>
</dbReference>
<evidence type="ECO:0000259" key="1">
    <source>
        <dbReference type="PROSITE" id="PS50883"/>
    </source>
</evidence>
<dbReference type="InterPro" id="IPR050706">
    <property type="entry name" value="Cyclic-di-GMP_PDE-like"/>
</dbReference>
<protein>
    <submittedName>
        <fullName evidence="2">Oxygen sensor protein DosP</fullName>
        <ecNumber evidence="2">3.1.4.52</ecNumber>
    </submittedName>
</protein>
<organism evidence="2">
    <name type="scientific">Serratia fonticola</name>
    <dbReference type="NCBI Taxonomy" id="47917"/>
    <lineage>
        <taxon>Bacteria</taxon>
        <taxon>Pseudomonadati</taxon>
        <taxon>Pseudomonadota</taxon>
        <taxon>Gammaproteobacteria</taxon>
        <taxon>Enterobacterales</taxon>
        <taxon>Yersiniaceae</taxon>
        <taxon>Serratia</taxon>
    </lineage>
</organism>
<gene>
    <name evidence="2" type="primary">dosP</name>
    <name evidence="2" type="ORF">NCTC12965_03774</name>
</gene>
<dbReference type="Pfam" id="PF00563">
    <property type="entry name" value="EAL"/>
    <property type="match status" value="1"/>
</dbReference>
<sequence>MIFYHQSLTANDIRFTVLGSLGALPDGGARCITICRYCAKAPNAPVESIKHNEIFVEYQPVFHSATNTIAGLEALIRWQHPTEGRIPPDLFYPLCRKRRVNRSADPPPVP</sequence>
<dbReference type="SUPFAM" id="SSF141868">
    <property type="entry name" value="EAL domain-like"/>
    <property type="match status" value="1"/>
</dbReference>
<dbReference type="PANTHER" id="PTHR33121">
    <property type="entry name" value="CYCLIC DI-GMP PHOSPHODIESTERASE PDEF"/>
    <property type="match status" value="1"/>
</dbReference>
<feature type="domain" description="EAL" evidence="1">
    <location>
        <begin position="38"/>
        <end position="110"/>
    </location>
</feature>
<dbReference type="Gene3D" id="3.20.20.450">
    <property type="entry name" value="EAL domain"/>
    <property type="match status" value="1"/>
</dbReference>
<dbReference type="GO" id="GO:0071111">
    <property type="term" value="F:cyclic-guanylate-specific phosphodiesterase activity"/>
    <property type="evidence" value="ECO:0007669"/>
    <property type="project" value="UniProtKB-EC"/>
</dbReference>
<evidence type="ECO:0000313" key="2">
    <source>
        <dbReference type="EMBL" id="VTR35353.1"/>
    </source>
</evidence>
<dbReference type="EMBL" id="CABEEZ010000080">
    <property type="protein sequence ID" value="VTR35353.1"/>
    <property type="molecule type" value="Genomic_DNA"/>
</dbReference>
<reference evidence="2" key="1">
    <citation type="submission" date="2019-05" db="EMBL/GenBank/DDBJ databases">
        <authorList>
            <consortium name="Pathogen Informatics"/>
        </authorList>
    </citation>
    <scope>NUCLEOTIDE SEQUENCE [LARGE SCALE GENOMIC DNA]</scope>
    <source>
        <strain evidence="2">NCTC12965</strain>
    </source>
</reference>